<dbReference type="Proteomes" id="UP001375240">
    <property type="component" value="Unassembled WGS sequence"/>
</dbReference>
<keyword evidence="2" id="KW-1185">Reference proteome</keyword>
<name>A0AAV9V7P5_9PEZI</name>
<accession>A0AAV9V7P5</accession>
<dbReference type="AlphaFoldDB" id="A0AAV9V7P5"/>
<protein>
    <submittedName>
        <fullName evidence="1">Uncharacterized protein</fullName>
    </submittedName>
</protein>
<proteinExistence type="predicted"/>
<comment type="caution">
    <text evidence="1">The sequence shown here is derived from an EMBL/GenBank/DDBJ whole genome shotgun (WGS) entry which is preliminary data.</text>
</comment>
<organism evidence="1 2">
    <name type="scientific">Orbilia brochopaga</name>
    <dbReference type="NCBI Taxonomy" id="3140254"/>
    <lineage>
        <taxon>Eukaryota</taxon>
        <taxon>Fungi</taxon>
        <taxon>Dikarya</taxon>
        <taxon>Ascomycota</taxon>
        <taxon>Pezizomycotina</taxon>
        <taxon>Orbiliomycetes</taxon>
        <taxon>Orbiliales</taxon>
        <taxon>Orbiliaceae</taxon>
        <taxon>Orbilia</taxon>
    </lineage>
</organism>
<evidence type="ECO:0000313" key="1">
    <source>
        <dbReference type="EMBL" id="KAK6354777.1"/>
    </source>
</evidence>
<gene>
    <name evidence="1" type="ORF">TWF696_003913</name>
</gene>
<reference evidence="1 2" key="1">
    <citation type="submission" date="2019-10" db="EMBL/GenBank/DDBJ databases">
        <authorList>
            <person name="Palmer J.M."/>
        </authorList>
    </citation>
    <scope>NUCLEOTIDE SEQUENCE [LARGE SCALE GENOMIC DNA]</scope>
    <source>
        <strain evidence="1 2">TWF696</strain>
    </source>
</reference>
<evidence type="ECO:0000313" key="2">
    <source>
        <dbReference type="Proteomes" id="UP001375240"/>
    </source>
</evidence>
<sequence length="197" mass="21701">MPPFSTFRQPNAAFPGSDLPSLTPESLLKTWWVTTSTLPMWKSAKNITITYTSIPSTPSAIDDMIHYQARSTTTAASSTPAPVKSIHGVDYPLTDNPTDLSYKWRGKGWLMIATSRWQVVGYGGRDVRDVDGVLEGVEWVLTYFEKSLFTPAGVDIMTLEKDGVDDETFKAIQDGLKGCGSSVLAELQGQMFDIPRD</sequence>
<dbReference type="EMBL" id="JAVHNQ010000002">
    <property type="protein sequence ID" value="KAK6354777.1"/>
    <property type="molecule type" value="Genomic_DNA"/>
</dbReference>